<gene>
    <name evidence="3" type="ORF">DFQ12_3494</name>
</gene>
<keyword evidence="4" id="KW-1185">Reference proteome</keyword>
<evidence type="ECO:0000256" key="1">
    <source>
        <dbReference type="ARBA" id="ARBA00022723"/>
    </source>
</evidence>
<proteinExistence type="predicted"/>
<dbReference type="Pfam" id="PF01557">
    <property type="entry name" value="FAA_hydrolase"/>
    <property type="match status" value="1"/>
</dbReference>
<dbReference type="SUPFAM" id="SSF56529">
    <property type="entry name" value="FAH"/>
    <property type="match status" value="1"/>
</dbReference>
<evidence type="ECO:0000259" key="2">
    <source>
        <dbReference type="Pfam" id="PF01557"/>
    </source>
</evidence>
<name>A0A420AYB8_SPHD1</name>
<keyword evidence="1" id="KW-0479">Metal-binding</keyword>
<dbReference type="InterPro" id="IPR036663">
    <property type="entry name" value="Fumarylacetoacetase_C_sf"/>
</dbReference>
<dbReference type="Proteomes" id="UP000286246">
    <property type="component" value="Unassembled WGS sequence"/>
</dbReference>
<dbReference type="AlphaFoldDB" id="A0A420AYB8"/>
<dbReference type="InterPro" id="IPR011234">
    <property type="entry name" value="Fumarylacetoacetase-like_C"/>
</dbReference>
<dbReference type="PANTHER" id="PTHR11820">
    <property type="entry name" value="ACYLPYRUVASE"/>
    <property type="match status" value="1"/>
</dbReference>
<feature type="domain" description="Fumarylacetoacetase-like C-terminal" evidence="2">
    <location>
        <begin position="47"/>
        <end position="231"/>
    </location>
</feature>
<sequence>MPYFLDKHGTFAKFVDSKGKQNGIRNMLLRRSALEIRHSHYIFISMKIIAIGRNYIDHAKELNNPVPENPIIFLKPDTAVLKDNKDFYYPEFSKNIQFETEVVLRVCKEGKHVTPKFASTYYDAIGLGIDFTARDLQQELKAKSLPWELAKAFDHSAVISNLIPKEEIGAVDAIDFSLQQNGQTVQQGSTKDMIFSFEDLIVYTSKFITLRKGDLIYTGTPVGVGSVAIGDLLEGFIGEQKMFSCKIK</sequence>
<evidence type="ECO:0000313" key="4">
    <source>
        <dbReference type="Proteomes" id="UP000286246"/>
    </source>
</evidence>
<evidence type="ECO:0000313" key="3">
    <source>
        <dbReference type="EMBL" id="RKE49380.1"/>
    </source>
</evidence>
<dbReference type="Gene3D" id="3.90.850.10">
    <property type="entry name" value="Fumarylacetoacetase-like, C-terminal domain"/>
    <property type="match status" value="1"/>
</dbReference>
<reference evidence="3 4" key="1">
    <citation type="submission" date="2018-09" db="EMBL/GenBank/DDBJ databases">
        <title>Genomic Encyclopedia of Type Strains, Phase III (KMG-III): the genomes of soil and plant-associated and newly described type strains.</title>
        <authorList>
            <person name="Whitman W."/>
        </authorList>
    </citation>
    <scope>NUCLEOTIDE SEQUENCE [LARGE SCALE GENOMIC DNA]</scope>
    <source>
        <strain evidence="3 4">CECT 7938</strain>
    </source>
</reference>
<accession>A0A420AYB8</accession>
<dbReference type="PANTHER" id="PTHR11820:SF7">
    <property type="entry name" value="ACYLPYRUVASE FAHD1, MITOCHONDRIAL"/>
    <property type="match status" value="1"/>
</dbReference>
<comment type="caution">
    <text evidence="3">The sequence shown here is derived from an EMBL/GenBank/DDBJ whole genome shotgun (WGS) entry which is preliminary data.</text>
</comment>
<protein>
    <submittedName>
        <fullName evidence="3">2-keto-4-pentenoate hydratase/2-oxohepta-3-ene-1,7-dioic acid hydratase in catechol pathway</fullName>
    </submittedName>
</protein>
<dbReference type="EMBL" id="RAPY01000003">
    <property type="protein sequence ID" value="RKE49380.1"/>
    <property type="molecule type" value="Genomic_DNA"/>
</dbReference>
<dbReference type="GO" id="GO:0018773">
    <property type="term" value="F:acetylpyruvate hydrolase activity"/>
    <property type="evidence" value="ECO:0007669"/>
    <property type="project" value="TreeGrafter"/>
</dbReference>
<dbReference type="GO" id="GO:0046872">
    <property type="term" value="F:metal ion binding"/>
    <property type="evidence" value="ECO:0007669"/>
    <property type="project" value="UniProtKB-KW"/>
</dbReference>
<organism evidence="3 4">
    <name type="scientific">Sphingobacterium detergens</name>
    <dbReference type="NCBI Taxonomy" id="1145106"/>
    <lineage>
        <taxon>Bacteria</taxon>
        <taxon>Pseudomonadati</taxon>
        <taxon>Bacteroidota</taxon>
        <taxon>Sphingobacteriia</taxon>
        <taxon>Sphingobacteriales</taxon>
        <taxon>Sphingobacteriaceae</taxon>
        <taxon>Sphingobacterium</taxon>
    </lineage>
</organism>